<dbReference type="GeneID" id="38118520"/>
<keyword evidence="2" id="KW-1185">Reference proteome</keyword>
<sequence length="184" mass="19911">MTTSTHLDLYAAHWMGSLSPTFNSPDTRNLLLIVIPSDSSSGGTAYMIEATRSHYQLWTEANMDREQFTNKVRYIGTFPVSATDANGIAEECVPLIVQRLKEDGALKGTPLEQVRASFLSDFQQVLCDEKEHGAELAGWLVRAGAAFILGFAIGGGEVPSTSKMLLGCVLWVLGLGAVGLRLYA</sequence>
<protein>
    <submittedName>
        <fullName evidence="1">Uncharacterized protein</fullName>
    </submittedName>
</protein>
<evidence type="ECO:0000313" key="2">
    <source>
        <dbReference type="Proteomes" id="UP000256690"/>
    </source>
</evidence>
<evidence type="ECO:0000313" key="1">
    <source>
        <dbReference type="EMBL" id="RDW70639.1"/>
    </source>
</evidence>
<name>A0A3D8R9B2_9EURO</name>
<accession>A0A3D8R9B2</accession>
<comment type="caution">
    <text evidence="1">The sequence shown here is derived from an EMBL/GenBank/DDBJ whole genome shotgun (WGS) entry which is preliminary data.</text>
</comment>
<dbReference type="AlphaFoldDB" id="A0A3D8R9B2"/>
<gene>
    <name evidence="1" type="ORF">DSM5745_08150</name>
</gene>
<proteinExistence type="predicted"/>
<reference evidence="1 2" key="1">
    <citation type="journal article" date="2018" name="IMA Fungus">
        <title>IMA Genome-F 9: Draft genome sequence of Annulohypoxylon stygium, Aspergillus mulundensis, Berkeleyomyces basicola (syn. Thielaviopsis basicola), Ceratocystis smalleyi, two Cercospora beticola strains, Coleophoma cylindrospora, Fusarium fracticaudum, Phialophora cf. hyalina, and Morchella septimelata.</title>
        <authorList>
            <person name="Wingfield B.D."/>
            <person name="Bills G.F."/>
            <person name="Dong Y."/>
            <person name="Huang W."/>
            <person name="Nel W.J."/>
            <person name="Swalarsk-Parry B.S."/>
            <person name="Vaghefi N."/>
            <person name="Wilken P.M."/>
            <person name="An Z."/>
            <person name="de Beer Z.W."/>
            <person name="De Vos L."/>
            <person name="Chen L."/>
            <person name="Duong T.A."/>
            <person name="Gao Y."/>
            <person name="Hammerbacher A."/>
            <person name="Kikkert J.R."/>
            <person name="Li Y."/>
            <person name="Li H."/>
            <person name="Li K."/>
            <person name="Li Q."/>
            <person name="Liu X."/>
            <person name="Ma X."/>
            <person name="Naidoo K."/>
            <person name="Pethybridge S.J."/>
            <person name="Sun J."/>
            <person name="Steenkamp E.T."/>
            <person name="van der Nest M.A."/>
            <person name="van Wyk S."/>
            <person name="Wingfield M.J."/>
            <person name="Xiong C."/>
            <person name="Yue Q."/>
            <person name="Zhang X."/>
        </authorList>
    </citation>
    <scope>NUCLEOTIDE SEQUENCE [LARGE SCALE GENOMIC DNA]</scope>
    <source>
        <strain evidence="1 2">DSM 5745</strain>
    </source>
</reference>
<dbReference type="Proteomes" id="UP000256690">
    <property type="component" value="Unassembled WGS sequence"/>
</dbReference>
<dbReference type="EMBL" id="PVWQ01000010">
    <property type="protein sequence ID" value="RDW70639.1"/>
    <property type="molecule type" value="Genomic_DNA"/>
</dbReference>
<organism evidence="1 2">
    <name type="scientific">Aspergillus mulundensis</name>
    <dbReference type="NCBI Taxonomy" id="1810919"/>
    <lineage>
        <taxon>Eukaryota</taxon>
        <taxon>Fungi</taxon>
        <taxon>Dikarya</taxon>
        <taxon>Ascomycota</taxon>
        <taxon>Pezizomycotina</taxon>
        <taxon>Eurotiomycetes</taxon>
        <taxon>Eurotiomycetidae</taxon>
        <taxon>Eurotiales</taxon>
        <taxon>Aspergillaceae</taxon>
        <taxon>Aspergillus</taxon>
        <taxon>Aspergillus subgen. Nidulantes</taxon>
    </lineage>
</organism>
<dbReference type="RefSeq" id="XP_026601170.1">
    <property type="nucleotide sequence ID" value="XM_026750166.1"/>
</dbReference>